<feature type="domain" description="Calponin-homology (CH)" evidence="3">
    <location>
        <begin position="2"/>
        <end position="112"/>
    </location>
</feature>
<comment type="caution">
    <text evidence="4">The sequence shown here is derived from an EMBL/GenBank/DDBJ whole genome shotgun (WGS) entry which is preliminary data.</text>
</comment>
<feature type="compositionally biased region" description="Low complexity" evidence="2">
    <location>
        <begin position="242"/>
        <end position="252"/>
    </location>
</feature>
<proteinExistence type="predicted"/>
<dbReference type="EMBL" id="VFQX01000068">
    <property type="protein sequence ID" value="KAF0972408.1"/>
    <property type="molecule type" value="Genomic_DNA"/>
</dbReference>
<feature type="compositionally biased region" description="Basic and acidic residues" evidence="2">
    <location>
        <begin position="470"/>
        <end position="481"/>
    </location>
</feature>
<protein>
    <recommendedName>
        <fullName evidence="3">Calponin-homology (CH) domain-containing protein</fullName>
    </recommendedName>
</protein>
<dbReference type="RefSeq" id="XP_044557123.1">
    <property type="nucleotide sequence ID" value="XM_044713257.1"/>
</dbReference>
<keyword evidence="5" id="KW-1185">Reference proteome</keyword>
<reference evidence="4 5" key="1">
    <citation type="journal article" date="2019" name="Sci. Rep.">
        <title>Nanopore sequencing improves the draft genome of the human pathogenic amoeba Naegleria fowleri.</title>
        <authorList>
            <person name="Liechti N."/>
            <person name="Schurch N."/>
            <person name="Bruggmann R."/>
            <person name="Wittwer M."/>
        </authorList>
    </citation>
    <scope>NUCLEOTIDE SEQUENCE [LARGE SCALE GENOMIC DNA]</scope>
    <source>
        <strain evidence="4 5">ATCC 30894</strain>
    </source>
</reference>
<feature type="region of interest" description="Disordered" evidence="2">
    <location>
        <begin position="290"/>
        <end position="328"/>
    </location>
</feature>
<feature type="region of interest" description="Disordered" evidence="2">
    <location>
        <begin position="516"/>
        <end position="590"/>
    </location>
</feature>
<feature type="compositionally biased region" description="Low complexity" evidence="2">
    <location>
        <begin position="445"/>
        <end position="463"/>
    </location>
</feature>
<feature type="region of interest" description="Disordered" evidence="2">
    <location>
        <begin position="140"/>
        <end position="192"/>
    </location>
</feature>
<feature type="compositionally biased region" description="Low complexity" evidence="2">
    <location>
        <begin position="524"/>
        <end position="573"/>
    </location>
</feature>
<dbReference type="PANTHER" id="PTHR11915">
    <property type="entry name" value="SPECTRIN/FILAMIN RELATED CYTOSKELETAL PROTEIN"/>
    <property type="match status" value="1"/>
</dbReference>
<dbReference type="GeneID" id="68116528"/>
<feature type="compositionally biased region" description="Low complexity" evidence="2">
    <location>
        <begin position="147"/>
        <end position="157"/>
    </location>
</feature>
<dbReference type="SMART" id="SM00033">
    <property type="entry name" value="CH"/>
    <property type="match status" value="1"/>
</dbReference>
<dbReference type="InterPro" id="IPR018649">
    <property type="entry name" value="SHOCT"/>
</dbReference>
<gene>
    <name evidence="4" type="ORF">FDP41_009311</name>
</gene>
<feature type="compositionally biased region" description="Low complexity" evidence="2">
    <location>
        <begin position="383"/>
        <end position="400"/>
    </location>
</feature>
<feature type="coiled-coil region" evidence="1">
    <location>
        <begin position="597"/>
        <end position="638"/>
    </location>
</feature>
<feature type="region of interest" description="Disordered" evidence="2">
    <location>
        <begin position="223"/>
        <end position="258"/>
    </location>
</feature>
<dbReference type="Gene3D" id="1.10.418.10">
    <property type="entry name" value="Calponin-like domain"/>
    <property type="match status" value="1"/>
</dbReference>
<feature type="region of interest" description="Disordered" evidence="2">
    <location>
        <begin position="362"/>
        <end position="400"/>
    </location>
</feature>
<dbReference type="PROSITE" id="PS50021">
    <property type="entry name" value="CH"/>
    <property type="match status" value="1"/>
</dbReference>
<dbReference type="InterPro" id="IPR001715">
    <property type="entry name" value="CH_dom"/>
</dbReference>
<organism evidence="4 5">
    <name type="scientific">Naegleria fowleri</name>
    <name type="common">Brain eating amoeba</name>
    <dbReference type="NCBI Taxonomy" id="5763"/>
    <lineage>
        <taxon>Eukaryota</taxon>
        <taxon>Discoba</taxon>
        <taxon>Heterolobosea</taxon>
        <taxon>Tetramitia</taxon>
        <taxon>Eutetramitia</taxon>
        <taxon>Vahlkampfiidae</taxon>
        <taxon>Naegleria</taxon>
    </lineage>
</organism>
<feature type="region of interest" description="Disordered" evidence="2">
    <location>
        <begin position="432"/>
        <end position="481"/>
    </location>
</feature>
<name>A0A6A5BER1_NAEFO</name>
<feature type="compositionally biased region" description="Low complexity" evidence="2">
    <location>
        <begin position="173"/>
        <end position="186"/>
    </location>
</feature>
<dbReference type="OMA" id="AILRWCQ"/>
<feature type="compositionally biased region" description="Low complexity" evidence="2">
    <location>
        <begin position="294"/>
        <end position="321"/>
    </location>
</feature>
<dbReference type="OrthoDB" id="10017054at2759"/>
<dbReference type="Pfam" id="PF00307">
    <property type="entry name" value="CH"/>
    <property type="match status" value="1"/>
</dbReference>
<evidence type="ECO:0000259" key="3">
    <source>
        <dbReference type="PROSITE" id="PS50021"/>
    </source>
</evidence>
<keyword evidence="1" id="KW-0175">Coiled coil</keyword>
<dbReference type="Pfam" id="PF09851">
    <property type="entry name" value="SHOCT"/>
    <property type="match status" value="3"/>
</dbReference>
<dbReference type="AlphaFoldDB" id="A0A6A5BER1"/>
<dbReference type="InterPro" id="IPR036872">
    <property type="entry name" value="CH_dom_sf"/>
</dbReference>
<dbReference type="SUPFAM" id="SSF47576">
    <property type="entry name" value="Calponin-homology domain, CH-domain"/>
    <property type="match status" value="1"/>
</dbReference>
<dbReference type="VEuPathDB" id="AmoebaDB:FDP41_009311"/>
<evidence type="ECO:0000313" key="4">
    <source>
        <dbReference type="EMBL" id="KAF0972408.1"/>
    </source>
</evidence>
<evidence type="ECO:0000256" key="1">
    <source>
        <dbReference type="SAM" id="Coils"/>
    </source>
</evidence>
<dbReference type="VEuPathDB" id="AmoebaDB:NfTy_061440"/>
<sequence>MNKGREAILRWCQRNSYGYEGVEIDNFDTSFADGLAFCALLDSQRPDLLKDSGLEWNDLLRDFTRLERLEWAFGKADEIGIPRLLDPEDIDAERPDSKVVITYLSGMIKFFQEDSAVDEAQVEKPTGSFAAAIDDLISSSKKESKSPKSSPSVNSTSSEKKPNTVPKLNSQDSTTNSSTSSSATSSPAKKEVPLEKQLENLEKMFQKGLLDQAAFEKGKQKIMEKMKEQQAQLSARSDHSSNSESSTSSSQSNDPHVDKTAKAIANLQKLYEKGTLSEEEYKKALEKLKAKQGNNTPSSTANGATTATTTTTATSNGDSSSIDTSKFSPDQLKQYEKLSKMYSGGLLSDADYQKALNNLLDKVNKGSSSSPATNSPRTPPVSTPTSSSSNSSSSTFKSSVPLDKIQDTKKLNNLKTLLNKGIMTEEEFEKSVQRLYQQEQEKQNAPATSPTTQPQPSSAATSSELDIDIDNVKEEDLDEKTRGRLKAIERMYNAGLFKDNEYAHSRRKIILQGLQENGGSFPKSSASTTSTTATSATSSAVAATTSTEKKPPVSSSTSSTTSNTPSSTSSTPSQPRKRTESVLIQQPNLPKEMNADIEDYKMLYEKLLLEHKKLAEEFDELEEEYSGLQEQLSSLYEQSSTKKTEAPKEEVPEELLPIIKKIVLRKKTSMGKSFDVIVIYPNSDDNGNQVLMTEKVNIH</sequence>
<dbReference type="VEuPathDB" id="AmoebaDB:NF0129620"/>
<evidence type="ECO:0000256" key="2">
    <source>
        <dbReference type="SAM" id="MobiDB-lite"/>
    </source>
</evidence>
<dbReference type="Proteomes" id="UP000444721">
    <property type="component" value="Unassembled WGS sequence"/>
</dbReference>
<accession>A0A6A5BER1</accession>
<evidence type="ECO:0000313" key="5">
    <source>
        <dbReference type="Proteomes" id="UP000444721"/>
    </source>
</evidence>